<keyword evidence="2" id="KW-1185">Reference proteome</keyword>
<gene>
    <name evidence="1" type="ORF">G2W53_028250</name>
</gene>
<reference evidence="1" key="1">
    <citation type="submission" date="2020-09" db="EMBL/GenBank/DDBJ databases">
        <title>Genome-Enabled Discovery of Anthraquinone Biosynthesis in Senna tora.</title>
        <authorList>
            <person name="Kang S.-H."/>
            <person name="Pandey R.P."/>
            <person name="Lee C.-M."/>
            <person name="Sim J.-S."/>
            <person name="Jeong J.-T."/>
            <person name="Choi B.-S."/>
            <person name="Jung M."/>
            <person name="Ginzburg D."/>
            <person name="Zhao K."/>
            <person name="Won S.Y."/>
            <person name="Oh T.-J."/>
            <person name="Yu Y."/>
            <person name="Kim N.-H."/>
            <person name="Lee O.R."/>
            <person name="Lee T.-H."/>
            <person name="Bashyal P."/>
            <person name="Kim T.-S."/>
            <person name="Lee W.-H."/>
            <person name="Kawkins C."/>
            <person name="Kim C.-K."/>
            <person name="Kim J.S."/>
            <person name="Ahn B.O."/>
            <person name="Rhee S.Y."/>
            <person name="Sohng J.K."/>
        </authorList>
    </citation>
    <scope>NUCLEOTIDE SEQUENCE</scope>
    <source>
        <tissue evidence="1">Leaf</tissue>
    </source>
</reference>
<organism evidence="1 2">
    <name type="scientific">Senna tora</name>
    <dbReference type="NCBI Taxonomy" id="362788"/>
    <lineage>
        <taxon>Eukaryota</taxon>
        <taxon>Viridiplantae</taxon>
        <taxon>Streptophyta</taxon>
        <taxon>Embryophyta</taxon>
        <taxon>Tracheophyta</taxon>
        <taxon>Spermatophyta</taxon>
        <taxon>Magnoliopsida</taxon>
        <taxon>eudicotyledons</taxon>
        <taxon>Gunneridae</taxon>
        <taxon>Pentapetalae</taxon>
        <taxon>rosids</taxon>
        <taxon>fabids</taxon>
        <taxon>Fabales</taxon>
        <taxon>Fabaceae</taxon>
        <taxon>Caesalpinioideae</taxon>
        <taxon>Cassia clade</taxon>
        <taxon>Senna</taxon>
    </lineage>
</organism>
<evidence type="ECO:0000313" key="2">
    <source>
        <dbReference type="Proteomes" id="UP000634136"/>
    </source>
</evidence>
<protein>
    <submittedName>
        <fullName evidence="1">Uncharacterized protein</fullName>
    </submittedName>
</protein>
<name>A0A834WCN8_9FABA</name>
<dbReference type="EMBL" id="JAAIUW010000009">
    <property type="protein sequence ID" value="KAF7814281.1"/>
    <property type="molecule type" value="Genomic_DNA"/>
</dbReference>
<accession>A0A834WCN8</accession>
<comment type="caution">
    <text evidence="1">The sequence shown here is derived from an EMBL/GenBank/DDBJ whole genome shotgun (WGS) entry which is preliminary data.</text>
</comment>
<dbReference type="AlphaFoldDB" id="A0A834WCN8"/>
<sequence>MGIIETVKAFCQLVAQVCHKVSRLVCFTESMH</sequence>
<dbReference type="Proteomes" id="UP000634136">
    <property type="component" value="Unassembled WGS sequence"/>
</dbReference>
<proteinExistence type="predicted"/>
<evidence type="ECO:0000313" key="1">
    <source>
        <dbReference type="EMBL" id="KAF7814281.1"/>
    </source>
</evidence>